<evidence type="ECO:0000313" key="5">
    <source>
        <dbReference type="Proteomes" id="UP000248044"/>
    </source>
</evidence>
<evidence type="ECO:0000259" key="3">
    <source>
        <dbReference type="Pfam" id="PF21873"/>
    </source>
</evidence>
<accession>A0A2U9IGE5</accession>
<dbReference type="GeneID" id="36832769"/>
<sequence>MSYEQIIRQYLTAIHEITLEYCDADDFISYFLDGNIELRKIECKKPLIIVRKNDRIFFSYYGIPEINELWPFLNALVRISNNKVQLEPSERDIAVTISGNIKLFVTPDCTKCPIAAELLYQLPIINEKISLEIIDITTYAELGEKYRVLSVPKIVLNDKIELPGSFPPNILLKMLAKSSNKDNANA</sequence>
<dbReference type="Proteomes" id="UP000248044">
    <property type="component" value="Chromosome"/>
</dbReference>
<dbReference type="PANTHER" id="PTHR37170">
    <property type="entry name" value="GLUTAREDOXIN-RELATED"/>
    <property type="match status" value="1"/>
</dbReference>
<dbReference type="OrthoDB" id="35385at2157"/>
<organism evidence="4 5">
    <name type="scientific">Acidianus brierleyi</name>
    <dbReference type="NCBI Taxonomy" id="41673"/>
    <lineage>
        <taxon>Archaea</taxon>
        <taxon>Thermoproteota</taxon>
        <taxon>Thermoprotei</taxon>
        <taxon>Sulfolobales</taxon>
        <taxon>Sulfolobaceae</taxon>
        <taxon>Acidianus</taxon>
    </lineage>
</organism>
<reference evidence="4 5" key="1">
    <citation type="submission" date="2018-05" db="EMBL/GenBank/DDBJ databases">
        <title>Complete Genome Sequences of Extremely Thermoacidophilic, Metal-Mobilizing Type-Strain Members of the Archaeal Family Sulfolobaceae: Acidianus brierleyi DSM-1651T, Acidianus sulfidivorans DSM-18786T, Metallosphaera hakonensis DSM-7519T, and Metallosphaera prunae DSM-10039T.</title>
        <authorList>
            <person name="Counts J.A."/>
            <person name="Kelly R.M."/>
        </authorList>
    </citation>
    <scope>NUCLEOTIDE SEQUENCE [LARGE SCALE GENOMIC DNA]</scope>
    <source>
        <strain evidence="4 5">DSM 1651</strain>
    </source>
</reference>
<feature type="domain" description="Thioredoxin-like fold" evidence="2">
    <location>
        <begin position="100"/>
        <end position="167"/>
    </location>
</feature>
<dbReference type="Pfam" id="PF13192">
    <property type="entry name" value="Thioredoxin_3"/>
    <property type="match status" value="1"/>
</dbReference>
<dbReference type="Gene3D" id="3.40.30.80">
    <property type="match status" value="1"/>
</dbReference>
<dbReference type="PANTHER" id="PTHR37170:SF1">
    <property type="entry name" value="GLUTAREDOXIN-LIKE PROTEIN"/>
    <property type="match status" value="1"/>
</dbReference>
<dbReference type="InterPro" id="IPR054067">
    <property type="entry name" value="SSO1120-like_N"/>
</dbReference>
<protein>
    <submittedName>
        <fullName evidence="4">Glutaredoxin</fullName>
    </submittedName>
</protein>
<proteinExistence type="inferred from homology"/>
<evidence type="ECO:0000259" key="2">
    <source>
        <dbReference type="Pfam" id="PF13192"/>
    </source>
</evidence>
<evidence type="ECO:0000256" key="1">
    <source>
        <dbReference type="ARBA" id="ARBA00007787"/>
    </source>
</evidence>
<dbReference type="SUPFAM" id="SSF52833">
    <property type="entry name" value="Thioredoxin-like"/>
    <property type="match status" value="1"/>
</dbReference>
<dbReference type="InterPro" id="IPR036249">
    <property type="entry name" value="Thioredoxin-like_sf"/>
</dbReference>
<dbReference type="CDD" id="cd02973">
    <property type="entry name" value="TRX_GRX_like"/>
    <property type="match status" value="1"/>
</dbReference>
<evidence type="ECO:0000313" key="4">
    <source>
        <dbReference type="EMBL" id="AWR95111.1"/>
    </source>
</evidence>
<dbReference type="InterPro" id="IPR012336">
    <property type="entry name" value="Thioredoxin-like_fold"/>
</dbReference>
<dbReference type="EMBL" id="CP029289">
    <property type="protein sequence ID" value="AWR95111.1"/>
    <property type="molecule type" value="Genomic_DNA"/>
</dbReference>
<name>A0A2U9IGE5_9CREN</name>
<dbReference type="KEGG" id="abri:DFR85_11395"/>
<dbReference type="AlphaFoldDB" id="A0A2U9IGE5"/>
<feature type="domain" description="SSO1120-like N-terminal thioredoxin-like" evidence="3">
    <location>
        <begin position="3"/>
        <end position="82"/>
    </location>
</feature>
<comment type="similarity">
    <text evidence="1">Belongs to the glutaredoxin family.</text>
</comment>
<keyword evidence="5" id="KW-1185">Reference proteome</keyword>
<gene>
    <name evidence="4" type="ORF">DFR85_11395</name>
</gene>
<dbReference type="Pfam" id="PF21873">
    <property type="entry name" value="Thioredoxin_17"/>
    <property type="match status" value="1"/>
</dbReference>
<dbReference type="RefSeq" id="WP_110270992.1">
    <property type="nucleotide sequence ID" value="NZ_CP029289.2"/>
</dbReference>